<comment type="similarity">
    <text evidence="1 6">Belongs to the glyceraldehyde-3-phosphate dehydrogenase family.</text>
</comment>
<dbReference type="FunFam" id="3.30.360.10:FF:000002">
    <property type="entry name" value="Glyceraldehyde-3-phosphate dehydrogenase"/>
    <property type="match status" value="1"/>
</dbReference>
<dbReference type="EMBL" id="JACJVQ010000007">
    <property type="protein sequence ID" value="MBB6634658.1"/>
    <property type="molecule type" value="Genomic_DNA"/>
</dbReference>
<dbReference type="InterPro" id="IPR020829">
    <property type="entry name" value="GlycerAld_3-P_DH_cat"/>
</dbReference>
<dbReference type="PROSITE" id="PS00071">
    <property type="entry name" value="GAPDH"/>
    <property type="match status" value="1"/>
</dbReference>
<dbReference type="PIRSF" id="PIRSF000149">
    <property type="entry name" value="GAP_DH"/>
    <property type="match status" value="1"/>
</dbReference>
<dbReference type="AlphaFoldDB" id="A0A841SWV6"/>
<comment type="caution">
    <text evidence="8">The sequence shown here is derived from an EMBL/GenBank/DDBJ whole genome shotgun (WGS) entry which is preliminary data.</text>
</comment>
<organism evidence="8 9">
    <name type="scientific">Cohnella thailandensis</name>
    <dbReference type="NCBI Taxonomy" id="557557"/>
    <lineage>
        <taxon>Bacteria</taxon>
        <taxon>Bacillati</taxon>
        <taxon>Bacillota</taxon>
        <taxon>Bacilli</taxon>
        <taxon>Bacillales</taxon>
        <taxon>Paenibacillaceae</taxon>
        <taxon>Cohnella</taxon>
    </lineage>
</organism>
<dbReference type="Pfam" id="PF00044">
    <property type="entry name" value="Gp_dh_N"/>
    <property type="match status" value="1"/>
</dbReference>
<evidence type="ECO:0000313" key="9">
    <source>
        <dbReference type="Proteomes" id="UP000535838"/>
    </source>
</evidence>
<dbReference type="SMART" id="SM00846">
    <property type="entry name" value="Gp_dh_N"/>
    <property type="match status" value="1"/>
</dbReference>
<feature type="site" description="Activates thiol group during catalysis" evidence="5">
    <location>
        <position position="180"/>
    </location>
</feature>
<evidence type="ECO:0000256" key="2">
    <source>
        <dbReference type="ARBA" id="ARBA00023002"/>
    </source>
</evidence>
<evidence type="ECO:0000256" key="4">
    <source>
        <dbReference type="PIRSR" id="PIRSR000149-3"/>
    </source>
</evidence>
<evidence type="ECO:0000256" key="5">
    <source>
        <dbReference type="PIRSR" id="PIRSR000149-4"/>
    </source>
</evidence>
<dbReference type="Gene3D" id="3.40.50.720">
    <property type="entry name" value="NAD(P)-binding Rossmann-like Domain"/>
    <property type="match status" value="1"/>
</dbReference>
<dbReference type="SUPFAM" id="SSF51735">
    <property type="entry name" value="NAD(P)-binding Rossmann-fold domains"/>
    <property type="match status" value="1"/>
</dbReference>
<keyword evidence="4" id="KW-0520">NAD</keyword>
<dbReference type="GO" id="GO:0051287">
    <property type="term" value="F:NAD binding"/>
    <property type="evidence" value="ECO:0007669"/>
    <property type="project" value="InterPro"/>
</dbReference>
<sequence>MGKIAIYGFGRIGRQLLRVALQDNLFVPLSISDIKDEATLAALFEVDTNYKRWPEQVSAAEGHIVIGGRDILYLNSSKEIPDWKALEVDLVIDCTGRAVTRQVAQLHLERGANRVLVSGPSKTLDDCDAVLLKGINLDTFDPDKHKIISMASCTTNALAPVVKVVRESFGIKYGLFSTVHSYTNTQSLTDQPMKDRRDSWAAAENIIPSSSGAAKALKFIWPDLQITGKAYRIPTRTGSIAELNLVTEKPCTAQEINDLFRSKAKEGELAGVLDVLEGEWASSRIVGDSHSSIIDLPLTHVQGELVSIAAWYDNEWGYASRLAEVAAFLAGQGK</sequence>
<feature type="binding site" evidence="4">
    <location>
        <position position="33"/>
    </location>
    <ligand>
        <name>NAD(+)</name>
        <dbReference type="ChEBI" id="CHEBI:57540"/>
    </ligand>
</feature>
<evidence type="ECO:0000256" key="1">
    <source>
        <dbReference type="ARBA" id="ARBA00007406"/>
    </source>
</evidence>
<dbReference type="GO" id="GO:0016620">
    <property type="term" value="F:oxidoreductase activity, acting on the aldehyde or oxo group of donors, NAD or NADP as acceptor"/>
    <property type="evidence" value="ECO:0007669"/>
    <property type="project" value="InterPro"/>
</dbReference>
<accession>A0A841SWV6</accession>
<evidence type="ECO:0000259" key="7">
    <source>
        <dbReference type="SMART" id="SM00846"/>
    </source>
</evidence>
<feature type="binding site" evidence="4">
    <location>
        <begin position="11"/>
        <end position="12"/>
    </location>
    <ligand>
        <name>NAD(+)</name>
        <dbReference type="ChEBI" id="CHEBI:57540"/>
    </ligand>
</feature>
<evidence type="ECO:0000256" key="3">
    <source>
        <dbReference type="PIRSR" id="PIRSR000149-1"/>
    </source>
</evidence>
<dbReference type="InterPro" id="IPR020831">
    <property type="entry name" value="GlycerAld/Erythrose_P_DH"/>
</dbReference>
<feature type="active site" description="Nucleophile" evidence="3">
    <location>
        <position position="153"/>
    </location>
</feature>
<gene>
    <name evidence="8" type="ORF">H7B67_11100</name>
</gene>
<feature type="binding site" evidence="4">
    <location>
        <position position="314"/>
    </location>
    <ligand>
        <name>NAD(+)</name>
        <dbReference type="ChEBI" id="CHEBI:57540"/>
    </ligand>
</feature>
<dbReference type="InterPro" id="IPR020828">
    <property type="entry name" value="GlycerAld_3-P_DH_NAD(P)-bd"/>
</dbReference>
<dbReference type="Pfam" id="PF02800">
    <property type="entry name" value="Gp_dh_C"/>
    <property type="match status" value="1"/>
</dbReference>
<proteinExistence type="inferred from homology"/>
<feature type="binding site" evidence="4">
    <location>
        <position position="118"/>
    </location>
    <ligand>
        <name>NAD(+)</name>
        <dbReference type="ChEBI" id="CHEBI:57540"/>
    </ligand>
</feature>
<evidence type="ECO:0000313" key="8">
    <source>
        <dbReference type="EMBL" id="MBB6634658.1"/>
    </source>
</evidence>
<keyword evidence="9" id="KW-1185">Reference proteome</keyword>
<dbReference type="RefSeq" id="WP_185119888.1">
    <property type="nucleotide sequence ID" value="NZ_JACJVQ010000007.1"/>
</dbReference>
<dbReference type="InterPro" id="IPR020830">
    <property type="entry name" value="GlycerAld_3-P_DH_AS"/>
</dbReference>
<dbReference type="Proteomes" id="UP000535838">
    <property type="component" value="Unassembled WGS sequence"/>
</dbReference>
<protein>
    <submittedName>
        <fullName evidence="8">Aldehyde dehydrogenase</fullName>
    </submittedName>
</protein>
<dbReference type="InterPro" id="IPR036291">
    <property type="entry name" value="NAD(P)-bd_dom_sf"/>
</dbReference>
<name>A0A841SWV6_9BACL</name>
<reference evidence="8 9" key="1">
    <citation type="submission" date="2020-08" db="EMBL/GenBank/DDBJ databases">
        <title>Cohnella phylogeny.</title>
        <authorList>
            <person name="Dunlap C."/>
        </authorList>
    </citation>
    <scope>NUCLEOTIDE SEQUENCE [LARGE SCALE GENOMIC DNA]</scope>
    <source>
        <strain evidence="8 9">DSM 25241</strain>
    </source>
</reference>
<keyword evidence="4" id="KW-0547">Nucleotide-binding</keyword>
<dbReference type="PANTHER" id="PTHR43148">
    <property type="entry name" value="GLYCERALDEHYDE-3-PHOSPHATE DEHYDROGENASE 2"/>
    <property type="match status" value="1"/>
</dbReference>
<feature type="domain" description="Glyceraldehyde 3-phosphate dehydrogenase NAD(P) binding" evidence="7">
    <location>
        <begin position="2"/>
        <end position="153"/>
    </location>
</feature>
<dbReference type="PRINTS" id="PR00078">
    <property type="entry name" value="G3PDHDRGNASE"/>
</dbReference>
<dbReference type="SUPFAM" id="SSF55347">
    <property type="entry name" value="Glyceraldehyde-3-phosphate dehydrogenase-like, C-terminal domain"/>
    <property type="match status" value="1"/>
</dbReference>
<dbReference type="Gene3D" id="3.30.360.10">
    <property type="entry name" value="Dihydrodipicolinate Reductase, domain 2"/>
    <property type="match status" value="1"/>
</dbReference>
<keyword evidence="2" id="KW-0560">Oxidoreductase</keyword>
<evidence type="ECO:0000256" key="6">
    <source>
        <dbReference type="RuleBase" id="RU000397"/>
    </source>
</evidence>